<sequence>MDTQNSGPNVYAAHSLSDEIVRQSYYDCTKSLVDGLEEPLQALIDTSASNNFDRAQVMTGHGVNLPNMKEEMIAHLANGSRLEMPKQVICLAMKFEVSEVKTS</sequence>
<evidence type="ECO:0000313" key="1">
    <source>
        <dbReference type="EMBL" id="CEG37227.1"/>
    </source>
</evidence>
<organism evidence="1 2">
    <name type="scientific">Plasmopara halstedii</name>
    <name type="common">Downy mildew of sunflower</name>
    <dbReference type="NCBI Taxonomy" id="4781"/>
    <lineage>
        <taxon>Eukaryota</taxon>
        <taxon>Sar</taxon>
        <taxon>Stramenopiles</taxon>
        <taxon>Oomycota</taxon>
        <taxon>Peronosporomycetes</taxon>
        <taxon>Peronosporales</taxon>
        <taxon>Peronosporaceae</taxon>
        <taxon>Plasmopara</taxon>
    </lineage>
</organism>
<dbReference type="RefSeq" id="XP_024573596.1">
    <property type="nucleotide sequence ID" value="XM_024722529.1"/>
</dbReference>
<name>A0A0N7L3Z2_PLAHL</name>
<accession>A0A0N7L3Z2</accession>
<reference evidence="2" key="1">
    <citation type="submission" date="2014-09" db="EMBL/GenBank/DDBJ databases">
        <authorList>
            <person name="Sharma Rahul"/>
            <person name="Thines Marco"/>
        </authorList>
    </citation>
    <scope>NUCLEOTIDE SEQUENCE [LARGE SCALE GENOMIC DNA]</scope>
</reference>
<dbReference type="GeneID" id="36399725"/>
<dbReference type="EMBL" id="CCYD01000261">
    <property type="protein sequence ID" value="CEG37227.1"/>
    <property type="molecule type" value="Genomic_DNA"/>
</dbReference>
<evidence type="ECO:0000313" key="2">
    <source>
        <dbReference type="Proteomes" id="UP000054928"/>
    </source>
</evidence>
<dbReference type="OrthoDB" id="126394at2759"/>
<dbReference type="Proteomes" id="UP000054928">
    <property type="component" value="Unassembled WGS sequence"/>
</dbReference>
<dbReference type="AlphaFoldDB" id="A0A0N7L3Z2"/>
<proteinExistence type="predicted"/>
<protein>
    <submittedName>
        <fullName evidence="1">Uncharacterized protein</fullName>
    </submittedName>
</protein>
<keyword evidence="2" id="KW-1185">Reference proteome</keyword>